<sequence length="76" mass="8255">MFAKRGRWFWFTAAFLAALGLVIGFWVGNGHPAGLNCEPLVVLEPLRGGVNVLCIKGVDKAVEVREGLYLFIVGPP</sequence>
<dbReference type="AlphaFoldDB" id="A0A1G2QPL7"/>
<reference evidence="1 2" key="1">
    <citation type="journal article" date="2016" name="Nat. Commun.">
        <title>Thousands of microbial genomes shed light on interconnected biogeochemical processes in an aquifer system.</title>
        <authorList>
            <person name="Anantharaman K."/>
            <person name="Brown C.T."/>
            <person name="Hug L.A."/>
            <person name="Sharon I."/>
            <person name="Castelle C.J."/>
            <person name="Probst A.J."/>
            <person name="Thomas B.C."/>
            <person name="Singh A."/>
            <person name="Wilkins M.J."/>
            <person name="Karaoz U."/>
            <person name="Brodie E.L."/>
            <person name="Williams K.H."/>
            <person name="Hubbard S.S."/>
            <person name="Banfield J.F."/>
        </authorList>
    </citation>
    <scope>NUCLEOTIDE SEQUENCE [LARGE SCALE GENOMIC DNA]</scope>
</reference>
<accession>A0A1G2QPL7</accession>
<comment type="caution">
    <text evidence="1">The sequence shown here is derived from an EMBL/GenBank/DDBJ whole genome shotgun (WGS) entry which is preliminary data.</text>
</comment>
<gene>
    <name evidence="1" type="ORF">A2117_01240</name>
</gene>
<dbReference type="EMBL" id="MHTO01000014">
    <property type="protein sequence ID" value="OHA62428.1"/>
    <property type="molecule type" value="Genomic_DNA"/>
</dbReference>
<proteinExistence type="predicted"/>
<evidence type="ECO:0000313" key="2">
    <source>
        <dbReference type="Proteomes" id="UP000179245"/>
    </source>
</evidence>
<dbReference type="Proteomes" id="UP000179245">
    <property type="component" value="Unassembled WGS sequence"/>
</dbReference>
<evidence type="ECO:0000313" key="1">
    <source>
        <dbReference type="EMBL" id="OHA62428.1"/>
    </source>
</evidence>
<name>A0A1G2QPL7_9BACT</name>
<protein>
    <submittedName>
        <fullName evidence="1">Uncharacterized protein</fullName>
    </submittedName>
</protein>
<organism evidence="1 2">
    <name type="scientific">Candidatus Wildermuthbacteria bacterium GWA2_46_15</name>
    <dbReference type="NCBI Taxonomy" id="1802443"/>
    <lineage>
        <taxon>Bacteria</taxon>
        <taxon>Candidatus Wildermuthiibacteriota</taxon>
    </lineage>
</organism>